<dbReference type="SUPFAM" id="SSF55604">
    <property type="entry name" value="Glucose permease domain IIB"/>
    <property type="match status" value="1"/>
</dbReference>
<dbReference type="InterPro" id="IPR003352">
    <property type="entry name" value="PTS_EIIC"/>
</dbReference>
<reference evidence="22 23" key="1">
    <citation type="journal article" date="2015" name="Genome Announc.">
        <title>Expanding the biotechnology potential of lactobacilli through comparative genomics of 213 strains and associated genera.</title>
        <authorList>
            <person name="Sun Z."/>
            <person name="Harris H.M."/>
            <person name="McCann A."/>
            <person name="Guo C."/>
            <person name="Argimon S."/>
            <person name="Zhang W."/>
            <person name="Yang X."/>
            <person name="Jeffery I.B."/>
            <person name="Cooney J.C."/>
            <person name="Kagawa T.F."/>
            <person name="Liu W."/>
            <person name="Song Y."/>
            <person name="Salvetti E."/>
            <person name="Wrobel A."/>
            <person name="Rasinkangas P."/>
            <person name="Parkhill J."/>
            <person name="Rea M.C."/>
            <person name="O'Sullivan O."/>
            <person name="Ritari J."/>
            <person name="Douillard F.P."/>
            <person name="Paul Ross R."/>
            <person name="Yang R."/>
            <person name="Briner A.E."/>
            <person name="Felis G.E."/>
            <person name="de Vos W.M."/>
            <person name="Barrangou R."/>
            <person name="Klaenhammer T.R."/>
            <person name="Caufield P.W."/>
            <person name="Cui Y."/>
            <person name="Zhang H."/>
            <person name="O'Toole P.W."/>
        </authorList>
    </citation>
    <scope>NUCLEOTIDE SEQUENCE [LARGE SCALE GENOMIC DNA]</scope>
    <source>
        <strain evidence="22 23">DSM 13238</strain>
    </source>
</reference>
<evidence type="ECO:0000256" key="3">
    <source>
        <dbReference type="ARBA" id="ARBA00022475"/>
    </source>
</evidence>
<dbReference type="GO" id="GO:0016301">
    <property type="term" value="F:kinase activity"/>
    <property type="evidence" value="ECO:0007669"/>
    <property type="project" value="UniProtKB-KW"/>
</dbReference>
<feature type="compositionally biased region" description="Polar residues" evidence="17">
    <location>
        <begin position="619"/>
        <end position="637"/>
    </location>
</feature>
<dbReference type="GO" id="GO:0009401">
    <property type="term" value="P:phosphoenolpyruvate-dependent sugar phosphotransferase system"/>
    <property type="evidence" value="ECO:0007669"/>
    <property type="project" value="UniProtKB-KW"/>
</dbReference>
<keyword evidence="9 18" id="KW-1133">Transmembrane helix</keyword>
<evidence type="ECO:0000259" key="19">
    <source>
        <dbReference type="PROSITE" id="PS51093"/>
    </source>
</evidence>
<evidence type="ECO:0000256" key="17">
    <source>
        <dbReference type="SAM" id="MobiDB-lite"/>
    </source>
</evidence>
<dbReference type="NCBIfam" id="TIGR01995">
    <property type="entry name" value="PTS-II-ABC-beta"/>
    <property type="match status" value="1"/>
</dbReference>
<evidence type="ECO:0000256" key="14">
    <source>
        <dbReference type="ARBA" id="ARBA00074554"/>
    </source>
</evidence>
<keyword evidence="7 18" id="KW-0812">Transmembrane</keyword>
<evidence type="ECO:0000256" key="2">
    <source>
        <dbReference type="ARBA" id="ARBA00022448"/>
    </source>
</evidence>
<dbReference type="EC" id="2.7.1.211" evidence="11"/>
<dbReference type="InterPro" id="IPR011297">
    <property type="entry name" value="PTS_IIABC_b_glu"/>
</dbReference>
<keyword evidence="5 22" id="KW-0808">Transferase</keyword>
<dbReference type="PROSITE" id="PS00371">
    <property type="entry name" value="PTS_EIIA_TYPE_1_HIS"/>
    <property type="match status" value="1"/>
</dbReference>
<dbReference type="OrthoDB" id="9769191at2"/>
<dbReference type="InterPro" id="IPR001996">
    <property type="entry name" value="PTS_IIB_1"/>
</dbReference>
<accession>A0A0R1PLY5</accession>
<feature type="transmembrane region" description="Helical" evidence="18">
    <location>
        <begin position="107"/>
        <end position="128"/>
    </location>
</feature>
<dbReference type="Gene3D" id="3.30.1360.60">
    <property type="entry name" value="Glucose permease domain IIB"/>
    <property type="match status" value="1"/>
</dbReference>
<evidence type="ECO:0000259" key="20">
    <source>
        <dbReference type="PROSITE" id="PS51098"/>
    </source>
</evidence>
<dbReference type="PANTHER" id="PTHR30175:SF1">
    <property type="entry name" value="PTS SYSTEM ARBUTIN-, CELLOBIOSE-, AND SALICIN-SPECIFIC EIIBC COMPONENT-RELATED"/>
    <property type="match status" value="1"/>
</dbReference>
<dbReference type="PROSITE" id="PS51103">
    <property type="entry name" value="PTS_EIIC_TYPE_1"/>
    <property type="match status" value="1"/>
</dbReference>
<comment type="subcellular location">
    <subcellularLocation>
        <location evidence="1">Cell membrane</location>
        <topology evidence="1">Multi-pass membrane protein</topology>
    </subcellularLocation>
</comment>
<evidence type="ECO:0000313" key="22">
    <source>
        <dbReference type="EMBL" id="KRL31444.1"/>
    </source>
</evidence>
<dbReference type="PROSITE" id="PS51093">
    <property type="entry name" value="PTS_EIIA_TYPE_1"/>
    <property type="match status" value="1"/>
</dbReference>
<dbReference type="InterPro" id="IPR011055">
    <property type="entry name" value="Dup_hybrid_motif"/>
</dbReference>
<dbReference type="GO" id="GO:0015771">
    <property type="term" value="P:trehalose transport"/>
    <property type="evidence" value="ECO:0007669"/>
    <property type="project" value="TreeGrafter"/>
</dbReference>
<evidence type="ECO:0000313" key="23">
    <source>
        <dbReference type="Proteomes" id="UP000051908"/>
    </source>
</evidence>
<evidence type="ECO:0000256" key="1">
    <source>
        <dbReference type="ARBA" id="ARBA00004651"/>
    </source>
</evidence>
<dbReference type="InterPro" id="IPR013013">
    <property type="entry name" value="PTS_EIIC_1"/>
</dbReference>
<keyword evidence="6" id="KW-0598">Phosphotransferase system</keyword>
<dbReference type="CDD" id="cd00212">
    <property type="entry name" value="PTS_IIB_glc"/>
    <property type="match status" value="1"/>
</dbReference>
<dbReference type="EMBL" id="AZES01000045">
    <property type="protein sequence ID" value="KRL31444.1"/>
    <property type="molecule type" value="Genomic_DNA"/>
</dbReference>
<evidence type="ECO:0000256" key="18">
    <source>
        <dbReference type="SAM" id="Phobius"/>
    </source>
</evidence>
<dbReference type="PATRIC" id="fig|1122151.5.peg.2037"/>
<dbReference type="InterPro" id="IPR018113">
    <property type="entry name" value="PTrfase_EIIB_Cys"/>
</dbReference>
<evidence type="ECO:0000256" key="9">
    <source>
        <dbReference type="ARBA" id="ARBA00022989"/>
    </source>
</evidence>
<evidence type="ECO:0000256" key="12">
    <source>
        <dbReference type="ARBA" id="ARBA00045139"/>
    </source>
</evidence>
<dbReference type="GO" id="GO:0008982">
    <property type="term" value="F:protein-N(PI)-phosphohistidine-sugar phosphotransferase activity"/>
    <property type="evidence" value="ECO:0007669"/>
    <property type="project" value="InterPro"/>
</dbReference>
<dbReference type="GeneID" id="96667647"/>
<dbReference type="RefSeq" id="WP_025085684.1">
    <property type="nucleotide sequence ID" value="NZ_AZES01000045.1"/>
</dbReference>
<organism evidence="22 23">
    <name type="scientific">Companilactobacillus paralimentarius DSM 13238 = JCM 10415</name>
    <dbReference type="NCBI Taxonomy" id="1122151"/>
    <lineage>
        <taxon>Bacteria</taxon>
        <taxon>Bacillati</taxon>
        <taxon>Bacillota</taxon>
        <taxon>Bacilli</taxon>
        <taxon>Lactobacillales</taxon>
        <taxon>Lactobacillaceae</taxon>
        <taxon>Companilactobacillus</taxon>
    </lineage>
</organism>
<feature type="transmembrane region" description="Helical" evidence="18">
    <location>
        <begin position="248"/>
        <end position="269"/>
    </location>
</feature>
<evidence type="ECO:0000256" key="13">
    <source>
        <dbReference type="ARBA" id="ARBA00048931"/>
    </source>
</evidence>
<feature type="domain" description="PTS EIIA type-1" evidence="19">
    <location>
        <begin position="491"/>
        <end position="595"/>
    </location>
</feature>
<evidence type="ECO:0000256" key="8">
    <source>
        <dbReference type="ARBA" id="ARBA00022777"/>
    </source>
</evidence>
<keyword evidence="10 18" id="KW-0472">Membrane</keyword>
<evidence type="ECO:0000256" key="4">
    <source>
        <dbReference type="ARBA" id="ARBA00022597"/>
    </source>
</evidence>
<keyword evidence="2" id="KW-0813">Transport</keyword>
<proteinExistence type="predicted"/>
<sequence>MTDKELAQKIVDLVGGKSNVNSLIHCVTRLRFKLKDESIAKTDDIKNLDGVMTIIKSGGQYQVVIGDKVADIYNQVMPILGLKIDDDNAAENIDNNKKEKKNIWNSLVELLSSLFMPVLGPLASAGILKGILVLCTVTGILTEKSGTYMILYAASDAVFYFLPIILGFSAAKAFKTDPFLSAIIGGALVYPNMVSAYSAGKALHFMGIPVILMNYTQTLIPIVAAIYLLSIVQKYLNKIVPKQLKGIFVPLLSLVIVVPLSFLIVGPVTSTLSQWLADAVLWIYGIAPTFAGFLLAGIWQLAVLLGLHWAFIPIFLNNIATKGFDPINAMLYCTVFGQVGAALAMSIKAKDPKFKELSISATISGFLGITEPIIYGVTLPHKKSFLMASIGSAFGGAIAGFSGAKMFGGFASGGIFGIPMFIGNHGINSSFIGFLISLVVAFSIALVLTLVLVPSVKTSKKDTKGATTEVTDSSIESPLSGTVMPLSSVNDEVFSKGFMGKGVAISPTLGEVYAPFDGEVVSVFPTKHAIGLKSNAGVELLIHIGLDTVNLKGKHFDTQIKAGDTVKSGQLIEKFDYKAIQKDGYDITVPIIITNSNDFKDISVLKSNQSIEHGDDLLNASNQNNDDEINSTVTSHA</sequence>
<feature type="transmembrane region" description="Helical" evidence="18">
    <location>
        <begin position="179"/>
        <end position="199"/>
    </location>
</feature>
<dbReference type="GO" id="GO:0005886">
    <property type="term" value="C:plasma membrane"/>
    <property type="evidence" value="ECO:0007669"/>
    <property type="project" value="UniProtKB-SubCell"/>
</dbReference>
<dbReference type="InterPro" id="IPR036878">
    <property type="entry name" value="Glu_permease_IIB"/>
</dbReference>
<dbReference type="Gene3D" id="2.70.70.10">
    <property type="entry name" value="Glucose Permease (Domain IIA)"/>
    <property type="match status" value="1"/>
</dbReference>
<feature type="domain" description="PTS EIIB type-1" evidence="20">
    <location>
        <begin position="4"/>
        <end position="86"/>
    </location>
</feature>
<protein>
    <recommendedName>
        <fullName evidence="14">PTS system sucrose-specific EIIBCA component</fullName>
        <ecNumber evidence="11">2.7.1.211</ecNumber>
    </recommendedName>
    <alternativeName>
        <fullName evidence="15">EIIBCA-Scr</fullName>
    </alternativeName>
</protein>
<dbReference type="PANTHER" id="PTHR30175">
    <property type="entry name" value="PHOSPHOTRANSFERASE SYSTEM TRANSPORT PROTEIN"/>
    <property type="match status" value="1"/>
</dbReference>
<feature type="active site" description="Phosphocysteine intermediate; for EIIB activity" evidence="16">
    <location>
        <position position="26"/>
    </location>
</feature>
<name>A0A0R1PLY5_9LACO</name>
<evidence type="ECO:0000256" key="15">
    <source>
        <dbReference type="ARBA" id="ARBA00081008"/>
    </source>
</evidence>
<feature type="transmembrane region" description="Helical" evidence="18">
    <location>
        <begin position="327"/>
        <end position="347"/>
    </location>
</feature>
<dbReference type="Proteomes" id="UP000051908">
    <property type="component" value="Unassembled WGS sequence"/>
</dbReference>
<keyword evidence="4" id="KW-0762">Sugar transport</keyword>
<dbReference type="Pfam" id="PF00367">
    <property type="entry name" value="PTS_EIIB"/>
    <property type="match status" value="1"/>
</dbReference>
<comment type="caution">
    <text evidence="22">The sequence shown here is derived from an EMBL/GenBank/DDBJ whole genome shotgun (WGS) entry which is preliminary data.</text>
</comment>
<dbReference type="Pfam" id="PF00358">
    <property type="entry name" value="PTS_EIIA_1"/>
    <property type="match status" value="1"/>
</dbReference>
<keyword evidence="8" id="KW-0418">Kinase</keyword>
<keyword evidence="23" id="KW-1185">Reference proteome</keyword>
<feature type="transmembrane region" description="Helical" evidence="18">
    <location>
        <begin position="148"/>
        <end position="167"/>
    </location>
</feature>
<evidence type="ECO:0000256" key="7">
    <source>
        <dbReference type="ARBA" id="ARBA00022692"/>
    </source>
</evidence>
<feature type="region of interest" description="Disordered" evidence="17">
    <location>
        <begin position="618"/>
        <end position="637"/>
    </location>
</feature>
<dbReference type="AlphaFoldDB" id="A0A0R1PLY5"/>
<feature type="transmembrane region" description="Helical" evidence="18">
    <location>
        <begin position="219"/>
        <end position="236"/>
    </location>
</feature>
<dbReference type="InterPro" id="IPR050558">
    <property type="entry name" value="PTS_Sugar-Specific_Components"/>
</dbReference>
<keyword evidence="3" id="KW-1003">Cell membrane</keyword>
<evidence type="ECO:0000256" key="5">
    <source>
        <dbReference type="ARBA" id="ARBA00022679"/>
    </source>
</evidence>
<dbReference type="FunFam" id="2.70.70.10:FF:000001">
    <property type="entry name" value="PTS system glucose-specific IIA component"/>
    <property type="match status" value="1"/>
</dbReference>
<dbReference type="SUPFAM" id="SSF51261">
    <property type="entry name" value="Duplicated hybrid motif"/>
    <property type="match status" value="1"/>
</dbReference>
<comment type="catalytic activity">
    <reaction evidence="13">
        <text>N(pros)-phospho-L-histidyl-[protein](out) + sucrose = sucrose 6(G)-phosphate(in) + L-histidyl-[protein]</text>
        <dbReference type="Rhea" id="RHEA:49236"/>
        <dbReference type="Rhea" id="RHEA-COMP:9745"/>
        <dbReference type="Rhea" id="RHEA-COMP:9746"/>
        <dbReference type="ChEBI" id="CHEBI:17992"/>
        <dbReference type="ChEBI" id="CHEBI:29979"/>
        <dbReference type="ChEBI" id="CHEBI:64837"/>
        <dbReference type="ChEBI" id="CHEBI:91002"/>
        <dbReference type="EC" id="2.7.1.211"/>
    </reaction>
</comment>
<feature type="transmembrane region" description="Helical" evidence="18">
    <location>
        <begin position="431"/>
        <end position="453"/>
    </location>
</feature>
<feature type="domain" description="PTS EIIC type-1" evidence="21">
    <location>
        <begin position="109"/>
        <end position="468"/>
    </location>
</feature>
<gene>
    <name evidence="22" type="ORF">FD33_GL001970</name>
</gene>
<evidence type="ECO:0000256" key="16">
    <source>
        <dbReference type="PROSITE-ProRule" id="PRU00421"/>
    </source>
</evidence>
<evidence type="ECO:0000259" key="21">
    <source>
        <dbReference type="PROSITE" id="PS51103"/>
    </source>
</evidence>
<evidence type="ECO:0000256" key="6">
    <source>
        <dbReference type="ARBA" id="ARBA00022683"/>
    </source>
</evidence>
<feature type="transmembrane region" description="Helical" evidence="18">
    <location>
        <begin position="281"/>
        <end position="307"/>
    </location>
</feature>
<evidence type="ECO:0000256" key="11">
    <source>
        <dbReference type="ARBA" id="ARBA00044053"/>
    </source>
</evidence>
<dbReference type="FunFam" id="3.30.1360.60:FF:000001">
    <property type="entry name" value="PTS system glucose-specific IIBC component PtsG"/>
    <property type="match status" value="1"/>
</dbReference>
<dbReference type="NCBIfam" id="TIGR00830">
    <property type="entry name" value="PTBA"/>
    <property type="match status" value="1"/>
</dbReference>
<evidence type="ECO:0000256" key="10">
    <source>
        <dbReference type="ARBA" id="ARBA00023136"/>
    </source>
</evidence>
<dbReference type="PROSITE" id="PS51098">
    <property type="entry name" value="PTS_EIIB_TYPE_1"/>
    <property type="match status" value="1"/>
</dbReference>
<keyword evidence="22" id="KW-0670">Pyruvate</keyword>
<dbReference type="InterPro" id="IPR001127">
    <property type="entry name" value="PTS_EIIA_1_perm"/>
</dbReference>
<comment type="function">
    <text evidence="12">The phosphoenolpyruvate-dependent sugar phosphotransferase system (sugar PTS), a major carbohydrate active transport system, catalyzes the phosphorylation of incoming sugar substrates concomitantly with their translocation across the cell membrane. This system is involved in sucrose transport.</text>
</comment>
<dbReference type="GO" id="GO:0090589">
    <property type="term" value="F:protein-phosphocysteine-trehalose phosphotransferase system transporter activity"/>
    <property type="evidence" value="ECO:0007669"/>
    <property type="project" value="TreeGrafter"/>
</dbReference>
<feature type="transmembrane region" description="Helical" evidence="18">
    <location>
        <begin position="385"/>
        <end position="411"/>
    </location>
</feature>
<dbReference type="Pfam" id="PF02378">
    <property type="entry name" value="PTS_EIIC"/>
    <property type="match status" value="1"/>
</dbReference>
<dbReference type="PROSITE" id="PS01035">
    <property type="entry name" value="PTS_EIIB_TYPE_1_CYS"/>
    <property type="match status" value="1"/>
</dbReference>
<feature type="transmembrane region" description="Helical" evidence="18">
    <location>
        <begin position="359"/>
        <end position="378"/>
    </location>
</feature>